<dbReference type="InterPro" id="IPR035914">
    <property type="entry name" value="Sperma_CUB_dom_sf"/>
</dbReference>
<keyword evidence="6" id="KW-1185">Reference proteome</keyword>
<feature type="chain" id="PRO_5042516603" evidence="4">
    <location>
        <begin position="29"/>
        <end position="632"/>
    </location>
</feature>
<dbReference type="GeneID" id="105361657"/>
<dbReference type="InterPro" id="IPR000859">
    <property type="entry name" value="CUB_dom"/>
</dbReference>
<accession>A0AAJ6YFP7</accession>
<dbReference type="CTD" id="41513"/>
<gene>
    <name evidence="7" type="primary">LOC105361657</name>
</gene>
<keyword evidence="1" id="KW-0677">Repeat</keyword>
<dbReference type="CDD" id="cd00041">
    <property type="entry name" value="CUB"/>
    <property type="match status" value="4"/>
</dbReference>
<reference evidence="7" key="1">
    <citation type="submission" date="2025-08" db="UniProtKB">
        <authorList>
            <consortium name="RefSeq"/>
        </authorList>
    </citation>
    <scope>IDENTIFICATION</scope>
</reference>
<dbReference type="KEGG" id="csol:105361657"/>
<feature type="domain" description="CUB" evidence="5">
    <location>
        <begin position="33"/>
        <end position="167"/>
    </location>
</feature>
<evidence type="ECO:0000313" key="6">
    <source>
        <dbReference type="Proteomes" id="UP000695007"/>
    </source>
</evidence>
<dbReference type="Proteomes" id="UP000695007">
    <property type="component" value="Unplaced"/>
</dbReference>
<dbReference type="Pfam" id="PF00431">
    <property type="entry name" value="CUB"/>
    <property type="match status" value="4"/>
</dbReference>
<evidence type="ECO:0000256" key="2">
    <source>
        <dbReference type="ARBA" id="ARBA00023157"/>
    </source>
</evidence>
<evidence type="ECO:0000259" key="5">
    <source>
        <dbReference type="PROSITE" id="PS01180"/>
    </source>
</evidence>
<comment type="caution">
    <text evidence="3">Lacks conserved residue(s) required for the propagation of feature annotation.</text>
</comment>
<evidence type="ECO:0000256" key="4">
    <source>
        <dbReference type="SAM" id="SignalP"/>
    </source>
</evidence>
<protein>
    <submittedName>
        <fullName evidence="7">Suppressor of lurcher protein 1</fullName>
    </submittedName>
</protein>
<evidence type="ECO:0000313" key="7">
    <source>
        <dbReference type="RefSeq" id="XP_011497210.1"/>
    </source>
</evidence>
<evidence type="ECO:0000256" key="1">
    <source>
        <dbReference type="ARBA" id="ARBA00022737"/>
    </source>
</evidence>
<feature type="domain" description="CUB" evidence="5">
    <location>
        <begin position="478"/>
        <end position="596"/>
    </location>
</feature>
<dbReference type="RefSeq" id="XP_011497210.1">
    <property type="nucleotide sequence ID" value="XM_011498908.1"/>
</dbReference>
<dbReference type="PROSITE" id="PS01180">
    <property type="entry name" value="CUB"/>
    <property type="match status" value="4"/>
</dbReference>
<evidence type="ECO:0000256" key="3">
    <source>
        <dbReference type="PROSITE-ProRule" id="PRU00059"/>
    </source>
</evidence>
<dbReference type="PANTHER" id="PTHR24251">
    <property type="entry name" value="OVOCHYMASE-RELATED"/>
    <property type="match status" value="1"/>
</dbReference>
<sequence>MLLDCNTKMQRRLLFFFCWLLFLDLSRTVNPGCSCIIYSSRYNPQGGTFTSPDFPNHYPTNIDCLLYTFHGRQNEIIELTFHHFHTFSAFPNCTRGDSLKVFLHVEPSSTGVSEYTPWSSLLCGSFQDIPRVLYSSGSTLVFEFHTESASAKTNNTAAGFSGTFRFIDKRIFETDGKLTPNKMCDYHFISSQFTPQYGRFYSPRYPSFYPENIRCSYQFRARMKERIRLVFEELSLQKGDISCLNRADLIKVHDGNDPTYPTIAVLCNEDTEVEVLSTGSDLHVDFIANSKWPGKGFKASFQFQPFDDIVAEPEKVVPGAATGKSKYSLIGPAVSATTSSCDIIFNSDTTKTGIVTSPNYPNAYPARTRCRYDFQGRGKERIQITFQDFDVYRSHEDSKKCESTDSLMVYVLIDGKMEKIESFCGETQPRPLMSNGPRLLLEFRGLTSSRHIRGFKATYFFTENFGITTGKQEPSYPCAFVFNSNETVNGTFVSPNYPGFYPRDTECHYFFNGQPKERVRLHFNYFDVEGVLPCDAVSASDFVDFSNYLSRDRKYSRHCGQLQAFDVESDRSFFRLTFKSNDRLDGTGFNASYIFINEEENKTVKIPLSAASDYCYSLALIFAPVLVNLACG</sequence>
<dbReference type="AlphaFoldDB" id="A0AAJ6YFP7"/>
<keyword evidence="2" id="KW-1015">Disulfide bond</keyword>
<dbReference type="Gene3D" id="2.60.120.290">
    <property type="entry name" value="Spermadhesin, CUB domain"/>
    <property type="match status" value="4"/>
</dbReference>
<name>A0AAJ6YFP7_9HYME</name>
<dbReference type="SMART" id="SM00042">
    <property type="entry name" value="CUB"/>
    <property type="match status" value="4"/>
</dbReference>
<dbReference type="FunFam" id="2.60.120.290:FF:000058">
    <property type="entry name" value="CUB domaincontaining protein"/>
    <property type="match status" value="1"/>
</dbReference>
<organism evidence="6 7">
    <name type="scientific">Ceratosolen solmsi marchali</name>
    <dbReference type="NCBI Taxonomy" id="326594"/>
    <lineage>
        <taxon>Eukaryota</taxon>
        <taxon>Metazoa</taxon>
        <taxon>Ecdysozoa</taxon>
        <taxon>Arthropoda</taxon>
        <taxon>Hexapoda</taxon>
        <taxon>Insecta</taxon>
        <taxon>Pterygota</taxon>
        <taxon>Neoptera</taxon>
        <taxon>Endopterygota</taxon>
        <taxon>Hymenoptera</taxon>
        <taxon>Apocrita</taxon>
        <taxon>Proctotrupomorpha</taxon>
        <taxon>Chalcidoidea</taxon>
        <taxon>Agaonidae</taxon>
        <taxon>Agaoninae</taxon>
        <taxon>Ceratosolen</taxon>
    </lineage>
</organism>
<keyword evidence="4" id="KW-0732">Signal</keyword>
<feature type="signal peptide" evidence="4">
    <location>
        <begin position="1"/>
        <end position="28"/>
    </location>
</feature>
<dbReference type="SUPFAM" id="SSF49854">
    <property type="entry name" value="Spermadhesin, CUB domain"/>
    <property type="match status" value="4"/>
</dbReference>
<feature type="domain" description="CUB" evidence="5">
    <location>
        <begin position="341"/>
        <end position="462"/>
    </location>
</feature>
<feature type="domain" description="CUB" evidence="5">
    <location>
        <begin position="184"/>
        <end position="304"/>
    </location>
</feature>
<proteinExistence type="predicted"/>